<accession>A0A5M4FET1</accession>
<organism evidence="1 2">
    <name type="scientific">Aeromicrobium ginsengisoli</name>
    <dbReference type="NCBI Taxonomy" id="363867"/>
    <lineage>
        <taxon>Bacteria</taxon>
        <taxon>Bacillati</taxon>
        <taxon>Actinomycetota</taxon>
        <taxon>Actinomycetes</taxon>
        <taxon>Propionibacteriales</taxon>
        <taxon>Nocardioidaceae</taxon>
        <taxon>Aeromicrobium</taxon>
    </lineage>
</organism>
<sequence>MKPTVPGRLHAQGLVSARFDTAADVVRHLGCVQSQLHDMALWAVARRTTGLTFGDAQAAFDRGDFLRTHVLRPTWHYVDPADIHWLLALTAPRVRQVMNSSWSALGLGAELIDRGSEVIVAALADGEPHTRAELATALEDAGLQAKGTFLVHQLMNAEISLLCANGPMQGKQHTYVALPPVGVDLTYDELLAQGARRYACGHGAFRDKDLAWWTSLTLTDSRRAIELAELRPFDIGGETYWTLDDPVDADVPRVMLLSNFDEYISYARDPEDYTGFDGTVDDVMRGAGLLMLDGRLSGRWSRTDTAKTVRIVVDQAPRITAVARRALDAEAAAFGRFLGREPELVIAD</sequence>
<dbReference type="OrthoDB" id="9148135at2"/>
<dbReference type="Pfam" id="PF06224">
    <property type="entry name" value="AlkZ-like"/>
    <property type="match status" value="1"/>
</dbReference>
<dbReference type="PANTHER" id="PTHR38479">
    <property type="entry name" value="LMO0824 PROTEIN"/>
    <property type="match status" value="1"/>
</dbReference>
<comment type="caution">
    <text evidence="1">The sequence shown here is derived from an EMBL/GenBank/DDBJ whole genome shotgun (WGS) entry which is preliminary data.</text>
</comment>
<keyword evidence="2" id="KW-1185">Reference proteome</keyword>
<dbReference type="GO" id="GO:0003677">
    <property type="term" value="F:DNA binding"/>
    <property type="evidence" value="ECO:0007669"/>
    <property type="project" value="UniProtKB-KW"/>
</dbReference>
<protein>
    <submittedName>
        <fullName evidence="1">Winged helix DNA-binding domain-containing protein</fullName>
    </submittedName>
</protein>
<evidence type="ECO:0000313" key="2">
    <source>
        <dbReference type="Proteomes" id="UP000380867"/>
    </source>
</evidence>
<dbReference type="Proteomes" id="UP000380867">
    <property type="component" value="Unassembled WGS sequence"/>
</dbReference>
<dbReference type="InterPro" id="IPR009351">
    <property type="entry name" value="AlkZ-like"/>
</dbReference>
<keyword evidence="1" id="KW-0238">DNA-binding</keyword>
<evidence type="ECO:0000313" key="1">
    <source>
        <dbReference type="EMBL" id="KAA1397710.1"/>
    </source>
</evidence>
<dbReference type="EMBL" id="SDPQ02000002">
    <property type="protein sequence ID" value="KAA1397710.1"/>
    <property type="molecule type" value="Genomic_DNA"/>
</dbReference>
<reference evidence="1" key="1">
    <citation type="submission" date="2019-09" db="EMBL/GenBank/DDBJ databases">
        <authorList>
            <person name="Li J."/>
        </authorList>
    </citation>
    <scope>NUCLEOTIDE SEQUENCE [LARGE SCALE GENOMIC DNA]</scope>
    <source>
        <strain evidence="1">JCM 14732</strain>
    </source>
</reference>
<dbReference type="AlphaFoldDB" id="A0A5M4FET1"/>
<dbReference type="RefSeq" id="WP_149689156.1">
    <property type="nucleotide sequence ID" value="NZ_SDPQ02000002.1"/>
</dbReference>
<name>A0A5M4FET1_9ACTN</name>
<gene>
    <name evidence="1" type="ORF">ESP70_010170</name>
</gene>
<dbReference type="PANTHER" id="PTHR38479:SF2">
    <property type="entry name" value="WINGED HELIX DNA-BINDING DOMAIN-CONTAINING PROTEIN"/>
    <property type="match status" value="1"/>
</dbReference>
<proteinExistence type="predicted"/>